<dbReference type="EC" id="4.2.2.29" evidence="7"/>
<dbReference type="InterPro" id="IPR003770">
    <property type="entry name" value="MLTG-like"/>
</dbReference>
<dbReference type="Gene3D" id="3.30.160.60">
    <property type="entry name" value="Classic Zinc Finger"/>
    <property type="match status" value="1"/>
</dbReference>
<keyword evidence="5 7" id="KW-0456">Lyase</keyword>
<keyword evidence="6 7" id="KW-0961">Cell wall biogenesis/degradation</keyword>
<dbReference type="PANTHER" id="PTHR30518">
    <property type="entry name" value="ENDOLYTIC MUREIN TRANSGLYCOSYLASE"/>
    <property type="match status" value="1"/>
</dbReference>
<evidence type="ECO:0000256" key="5">
    <source>
        <dbReference type="ARBA" id="ARBA00023239"/>
    </source>
</evidence>
<dbReference type="AlphaFoldDB" id="U2E4P2"/>
<sequence>MIMVRKKRILQWVFTGIILLGIVSGGIVYYYLFYPQLHPSKTVYVYVDRDDTADSIYNKIEKNGSAANLIGLKWLVRYKSPPFQVRTGRYAIRPQDNAYHVFSRLYRGHQEPVNLTIGSVRTLDRLARNIGKQLMIDSAEIARQMFDSTFQLQIGYNNATLPCLFIPETYQVYWNMSVEDFFKRMQKEHELFWNDKRMAQASILGMTPTEVCTLASIVEEETNNNEEKPVVAGLYMNRLYMNMPLQADPTVKFALQDFALRRISNENLQINSPYNTYINTGLPPGPIRIPTKKGIESVLNYTKHDYIYMCAKEDFSGTHNFASNYADHMTNARKYWKALNERKIFK</sequence>
<evidence type="ECO:0000256" key="6">
    <source>
        <dbReference type="ARBA" id="ARBA00023316"/>
    </source>
</evidence>
<comment type="similarity">
    <text evidence="7">Belongs to the transglycosylase MltG family.</text>
</comment>
<dbReference type="HAMAP" id="MF_02065">
    <property type="entry name" value="MltG"/>
    <property type="match status" value="1"/>
</dbReference>
<accession>U2E4P2</accession>
<dbReference type="CDD" id="cd08010">
    <property type="entry name" value="MltG_like"/>
    <property type="match status" value="1"/>
</dbReference>
<evidence type="ECO:0000256" key="4">
    <source>
        <dbReference type="ARBA" id="ARBA00023136"/>
    </source>
</evidence>
<dbReference type="Pfam" id="PF02618">
    <property type="entry name" value="YceG"/>
    <property type="match status" value="1"/>
</dbReference>
<dbReference type="PATRIC" id="fig|1321819.3.peg.82"/>
<evidence type="ECO:0000256" key="3">
    <source>
        <dbReference type="ARBA" id="ARBA00022989"/>
    </source>
</evidence>
<proteinExistence type="inferred from homology"/>
<organism evidence="8 9">
    <name type="scientific">Bacteroides pyogenes F0041</name>
    <dbReference type="NCBI Taxonomy" id="1321819"/>
    <lineage>
        <taxon>Bacteria</taxon>
        <taxon>Pseudomonadati</taxon>
        <taxon>Bacteroidota</taxon>
        <taxon>Bacteroidia</taxon>
        <taxon>Bacteroidales</taxon>
        <taxon>Bacteroidaceae</taxon>
        <taxon>Bacteroides</taxon>
    </lineage>
</organism>
<dbReference type="HOGENOM" id="CLU_025574_2_0_10"/>
<comment type="catalytic activity">
    <reaction evidence="7">
        <text>a peptidoglycan chain = a peptidoglycan chain with N-acetyl-1,6-anhydromuramyl-[peptide] at the reducing end + a peptidoglycan chain with N-acetylglucosamine at the non-reducing end.</text>
        <dbReference type="EC" id="4.2.2.29"/>
    </reaction>
</comment>
<dbReference type="NCBIfam" id="TIGR00247">
    <property type="entry name" value="endolytic transglycosylase MltG"/>
    <property type="match status" value="1"/>
</dbReference>
<comment type="subcellular location">
    <subcellularLocation>
        <location evidence="7">Cell membrane</location>
        <topology evidence="7">Single-pass membrane protein</topology>
    </subcellularLocation>
</comment>
<keyword evidence="3 7" id="KW-1133">Transmembrane helix</keyword>
<comment type="function">
    <text evidence="7">Functions as a peptidoglycan terminase that cleaves nascent peptidoglycan strands endolytically to terminate their elongation.</text>
</comment>
<dbReference type="GO" id="GO:0005886">
    <property type="term" value="C:plasma membrane"/>
    <property type="evidence" value="ECO:0007669"/>
    <property type="project" value="UniProtKB-SubCell"/>
</dbReference>
<feature type="transmembrane region" description="Helical" evidence="7">
    <location>
        <begin position="12"/>
        <end position="32"/>
    </location>
</feature>
<evidence type="ECO:0000256" key="7">
    <source>
        <dbReference type="HAMAP-Rule" id="MF_02065"/>
    </source>
</evidence>
<dbReference type="PANTHER" id="PTHR30518:SF2">
    <property type="entry name" value="ENDOLYTIC MUREIN TRANSGLYCOSYLASE"/>
    <property type="match status" value="1"/>
</dbReference>
<dbReference type="GO" id="GO:0008932">
    <property type="term" value="F:lytic endotransglycosylase activity"/>
    <property type="evidence" value="ECO:0007669"/>
    <property type="project" value="UniProtKB-UniRule"/>
</dbReference>
<evidence type="ECO:0000313" key="9">
    <source>
        <dbReference type="Proteomes" id="UP000016496"/>
    </source>
</evidence>
<dbReference type="Proteomes" id="UP000016496">
    <property type="component" value="Unassembled WGS sequence"/>
</dbReference>
<dbReference type="EMBL" id="AWSV01000008">
    <property type="protein sequence ID" value="ERI89152.1"/>
    <property type="molecule type" value="Genomic_DNA"/>
</dbReference>
<keyword evidence="1 7" id="KW-1003">Cell membrane</keyword>
<evidence type="ECO:0000256" key="2">
    <source>
        <dbReference type="ARBA" id="ARBA00022692"/>
    </source>
</evidence>
<feature type="site" description="Important for catalytic activity" evidence="7">
    <location>
        <position position="221"/>
    </location>
</feature>
<reference evidence="8 9" key="1">
    <citation type="submission" date="2013-08" db="EMBL/GenBank/DDBJ databases">
        <authorList>
            <person name="Weinstock G."/>
            <person name="Sodergren E."/>
            <person name="Wylie T."/>
            <person name="Fulton L."/>
            <person name="Fulton R."/>
            <person name="Fronick C."/>
            <person name="O'Laughlin M."/>
            <person name="Godfrey J."/>
            <person name="Miner T."/>
            <person name="Herter B."/>
            <person name="Appelbaum E."/>
            <person name="Cordes M."/>
            <person name="Lek S."/>
            <person name="Wollam A."/>
            <person name="Pepin K.H."/>
            <person name="Palsikar V.B."/>
            <person name="Mitreva M."/>
            <person name="Wilson R.K."/>
        </authorList>
    </citation>
    <scope>NUCLEOTIDE SEQUENCE [LARGE SCALE GENOMIC DNA]</scope>
    <source>
        <strain evidence="8 9">F0041</strain>
    </source>
</reference>
<comment type="caution">
    <text evidence="8">The sequence shown here is derived from an EMBL/GenBank/DDBJ whole genome shotgun (WGS) entry which is preliminary data.</text>
</comment>
<keyword evidence="4 7" id="KW-0472">Membrane</keyword>
<keyword evidence="2 7" id="KW-0812">Transmembrane</keyword>
<protein>
    <recommendedName>
        <fullName evidence="7">Endolytic murein transglycosylase</fullName>
        <ecNumber evidence="7">4.2.2.29</ecNumber>
    </recommendedName>
    <alternativeName>
        <fullName evidence="7">Peptidoglycan lytic transglycosylase</fullName>
    </alternativeName>
    <alternativeName>
        <fullName evidence="7">Peptidoglycan polymerization terminase</fullName>
    </alternativeName>
</protein>
<name>U2E4P2_9BACE</name>
<dbReference type="GO" id="GO:0009252">
    <property type="term" value="P:peptidoglycan biosynthetic process"/>
    <property type="evidence" value="ECO:0007669"/>
    <property type="project" value="UniProtKB-UniRule"/>
</dbReference>
<dbReference type="GO" id="GO:0071555">
    <property type="term" value="P:cell wall organization"/>
    <property type="evidence" value="ECO:0007669"/>
    <property type="project" value="UniProtKB-KW"/>
</dbReference>
<gene>
    <name evidence="7" type="primary">mltG</name>
    <name evidence="8" type="ORF">HMPREF1981_00087</name>
</gene>
<evidence type="ECO:0000313" key="8">
    <source>
        <dbReference type="EMBL" id="ERI89152.1"/>
    </source>
</evidence>
<evidence type="ECO:0000256" key="1">
    <source>
        <dbReference type="ARBA" id="ARBA00022475"/>
    </source>
</evidence>